<dbReference type="RefSeq" id="WP_310771724.1">
    <property type="nucleotide sequence ID" value="NZ_JBHRWR010000002.1"/>
</dbReference>
<accession>A0ABV7S6P6</accession>
<gene>
    <name evidence="3" type="ORF">ACFOZ0_02120</name>
</gene>
<proteinExistence type="predicted"/>
<feature type="region of interest" description="Disordered" evidence="1">
    <location>
        <begin position="20"/>
        <end position="94"/>
    </location>
</feature>
<evidence type="ECO:0000313" key="3">
    <source>
        <dbReference type="EMBL" id="MFC3572101.1"/>
    </source>
</evidence>
<reference evidence="4" key="1">
    <citation type="journal article" date="2019" name="Int. J. Syst. Evol. Microbiol.">
        <title>The Global Catalogue of Microorganisms (GCM) 10K type strain sequencing project: providing services to taxonomists for standard genome sequencing and annotation.</title>
        <authorList>
            <consortium name="The Broad Institute Genomics Platform"/>
            <consortium name="The Broad Institute Genome Sequencing Center for Infectious Disease"/>
            <person name="Wu L."/>
            <person name="Ma J."/>
        </authorList>
    </citation>
    <scope>NUCLEOTIDE SEQUENCE [LARGE SCALE GENOMIC DNA]</scope>
    <source>
        <strain evidence="4">CGMCC 4.7035</strain>
    </source>
</reference>
<dbReference type="Pfam" id="PF09664">
    <property type="entry name" value="DUF2399"/>
    <property type="match status" value="1"/>
</dbReference>
<comment type="caution">
    <text evidence="3">The sequence shown here is derived from an EMBL/GenBank/DDBJ whole genome shotgun (WGS) entry which is preliminary data.</text>
</comment>
<dbReference type="Proteomes" id="UP001595701">
    <property type="component" value="Unassembled WGS sequence"/>
</dbReference>
<sequence>MENPSILALSFHRFGPGCPPLVCTSGRPNSGPTTSPSRRPRRRGAALRGRPRTTRPKGSLHYERPMWSRGLGPCIARRGEPSMGVPPLRRNQQPCEQVSKYCRRDALGLDLRAVDGQSPVLRRDGPVLLS</sequence>
<feature type="compositionally biased region" description="Low complexity" evidence="1">
    <location>
        <begin position="24"/>
        <end position="37"/>
    </location>
</feature>
<name>A0ABV7S6P6_9ACTN</name>
<feature type="compositionally biased region" description="Basic residues" evidence="1">
    <location>
        <begin position="38"/>
        <end position="55"/>
    </location>
</feature>
<evidence type="ECO:0000256" key="1">
    <source>
        <dbReference type="SAM" id="MobiDB-lite"/>
    </source>
</evidence>
<feature type="domain" description="DUF2399" evidence="2">
    <location>
        <begin position="1"/>
        <end position="30"/>
    </location>
</feature>
<evidence type="ECO:0000259" key="2">
    <source>
        <dbReference type="Pfam" id="PF09664"/>
    </source>
</evidence>
<dbReference type="EMBL" id="JBHRWR010000002">
    <property type="protein sequence ID" value="MFC3572101.1"/>
    <property type="molecule type" value="Genomic_DNA"/>
</dbReference>
<dbReference type="InterPro" id="IPR024465">
    <property type="entry name" value="DUF2399"/>
</dbReference>
<organism evidence="3 4">
    <name type="scientific">Streptomyces yaanensis</name>
    <dbReference type="NCBI Taxonomy" id="1142239"/>
    <lineage>
        <taxon>Bacteria</taxon>
        <taxon>Bacillati</taxon>
        <taxon>Actinomycetota</taxon>
        <taxon>Actinomycetes</taxon>
        <taxon>Kitasatosporales</taxon>
        <taxon>Streptomycetaceae</taxon>
        <taxon>Streptomyces</taxon>
    </lineage>
</organism>
<protein>
    <submittedName>
        <fullName evidence="3">DUF2399 domain-containing protein</fullName>
    </submittedName>
</protein>
<evidence type="ECO:0000313" key="4">
    <source>
        <dbReference type="Proteomes" id="UP001595701"/>
    </source>
</evidence>
<keyword evidence="4" id="KW-1185">Reference proteome</keyword>